<organism evidence="2 3">
    <name type="scientific">Paragonimus heterotremus</name>
    <dbReference type="NCBI Taxonomy" id="100268"/>
    <lineage>
        <taxon>Eukaryota</taxon>
        <taxon>Metazoa</taxon>
        <taxon>Spiralia</taxon>
        <taxon>Lophotrochozoa</taxon>
        <taxon>Platyhelminthes</taxon>
        <taxon>Trematoda</taxon>
        <taxon>Digenea</taxon>
        <taxon>Plagiorchiida</taxon>
        <taxon>Troglotremata</taxon>
        <taxon>Troglotrematidae</taxon>
        <taxon>Paragonimus</taxon>
    </lineage>
</organism>
<evidence type="ECO:0000313" key="3">
    <source>
        <dbReference type="Proteomes" id="UP000748531"/>
    </source>
</evidence>
<evidence type="ECO:0000256" key="1">
    <source>
        <dbReference type="SAM" id="MobiDB-lite"/>
    </source>
</evidence>
<dbReference type="EMBL" id="LUCH01000023">
    <property type="protein sequence ID" value="KAF5406369.1"/>
    <property type="molecule type" value="Genomic_DNA"/>
</dbReference>
<gene>
    <name evidence="2" type="ORF">PHET_00107</name>
</gene>
<feature type="compositionally biased region" description="Pro residues" evidence="1">
    <location>
        <begin position="166"/>
        <end position="175"/>
    </location>
</feature>
<feature type="compositionally biased region" description="Polar residues" evidence="1">
    <location>
        <begin position="199"/>
        <end position="211"/>
    </location>
</feature>
<reference evidence="2" key="1">
    <citation type="submission" date="2019-05" db="EMBL/GenBank/DDBJ databases">
        <title>Annotation for the trematode Paragonimus heterotremus.</title>
        <authorList>
            <person name="Choi Y.-J."/>
        </authorList>
    </citation>
    <scope>NUCLEOTIDE SEQUENCE</scope>
    <source>
        <strain evidence="2">LC</strain>
    </source>
</reference>
<proteinExistence type="predicted"/>
<feature type="region of interest" description="Disordered" evidence="1">
    <location>
        <begin position="79"/>
        <end position="105"/>
    </location>
</feature>
<feature type="region of interest" description="Disordered" evidence="1">
    <location>
        <begin position="166"/>
        <end position="267"/>
    </location>
</feature>
<sequence>MPLLDARPSSRQQLRLQEPSDFDYGPRYYDYLADQSPDVHIQQTGAASVRKSDSASSLLIPRSSTVSVLDQTPERILRPPTRLQRRSSDLSSFSHSGNNDAVATANDRKSANWHASYCARIHSQLSTDVESQPPSLLRSSTTQDSELVFADTKSISDFLEGFHLPPTPICSPNPIDPNGYQLTNSGDRYPEASLPSPPSQSFLKHLQTQGPTDLHSKQRTVSGQYGSHVQQRVTSDSGHVSRENSQRNQSIRVRQLPMTPPERVTHNQQKLYQQKALCTPDGKCEVNVSPRFHQHTAATEHSVTYCGSNFPTESYSSCSASDVLRAETKNSVVHRRSGITSQHSGGDSHFDEVFESHNEIEDLI</sequence>
<protein>
    <submittedName>
        <fullName evidence="2">Uncharacterized protein</fullName>
    </submittedName>
</protein>
<accession>A0A8J4TK40</accession>
<feature type="compositionally biased region" description="Polar residues" evidence="1">
    <location>
        <begin position="219"/>
        <end position="238"/>
    </location>
</feature>
<dbReference type="Proteomes" id="UP000748531">
    <property type="component" value="Unassembled WGS sequence"/>
</dbReference>
<dbReference type="AlphaFoldDB" id="A0A8J4TK40"/>
<dbReference type="OrthoDB" id="6253147at2759"/>
<keyword evidence="3" id="KW-1185">Reference proteome</keyword>
<name>A0A8J4TK40_9TREM</name>
<evidence type="ECO:0000313" key="2">
    <source>
        <dbReference type="EMBL" id="KAF5406369.1"/>
    </source>
</evidence>
<comment type="caution">
    <text evidence="2">The sequence shown here is derived from an EMBL/GenBank/DDBJ whole genome shotgun (WGS) entry which is preliminary data.</text>
</comment>